<organism evidence="1 2">
    <name type="scientific">Holotrichia oblita</name>
    <name type="common">Chafer beetle</name>
    <dbReference type="NCBI Taxonomy" id="644536"/>
    <lineage>
        <taxon>Eukaryota</taxon>
        <taxon>Metazoa</taxon>
        <taxon>Ecdysozoa</taxon>
        <taxon>Arthropoda</taxon>
        <taxon>Hexapoda</taxon>
        <taxon>Insecta</taxon>
        <taxon>Pterygota</taxon>
        <taxon>Neoptera</taxon>
        <taxon>Endopterygota</taxon>
        <taxon>Coleoptera</taxon>
        <taxon>Polyphaga</taxon>
        <taxon>Scarabaeiformia</taxon>
        <taxon>Scarabaeidae</taxon>
        <taxon>Melolonthinae</taxon>
        <taxon>Holotrichia</taxon>
    </lineage>
</organism>
<keyword evidence="2" id="KW-1185">Reference proteome</keyword>
<sequence length="333" mass="36113">MSAPMRPWEATTLNNNGIIRNVTPTNPAIPQIGSTNTTRPSLPPKPLQNSYGVSNYNSYSPYSGYGGYSGSYGGMPYRSSLFSTPYGGYGSYGSYGGYNTYGGLGNYSAFGMRDNAEERKLRSMFGLKVTESAKSLAWNEAMSGAAAEAAGNSGGASWSTLAFLGVIISAPYIISKFLPKYEDKHNPQNWLSSGVRAKAAFDFVATSPNELTINTNDEIVLAPKQIQEEMRLYNTGWAFATCNGRSGVIPLNYIVVVKNVNKSNRQNLSDLPIPPPAAQKSKRVSFGENQIFELKNSIEENIPTETEKVADVQIPVENKDALNVNDGTQESKT</sequence>
<evidence type="ECO:0000313" key="2">
    <source>
        <dbReference type="Proteomes" id="UP001056778"/>
    </source>
</evidence>
<accession>A0ACB9TLC4</accession>
<comment type="caution">
    <text evidence="1">The sequence shown here is derived from an EMBL/GenBank/DDBJ whole genome shotgun (WGS) entry which is preliminary data.</text>
</comment>
<protein>
    <submittedName>
        <fullName evidence="1">Peroxisomal membrane protein pex13</fullName>
    </submittedName>
</protein>
<dbReference type="EMBL" id="CM043016">
    <property type="protein sequence ID" value="KAI4467579.1"/>
    <property type="molecule type" value="Genomic_DNA"/>
</dbReference>
<reference evidence="1" key="1">
    <citation type="submission" date="2022-04" db="EMBL/GenBank/DDBJ databases">
        <title>Chromosome-scale genome assembly of Holotrichia oblita Faldermann.</title>
        <authorList>
            <person name="Rongchong L."/>
        </authorList>
    </citation>
    <scope>NUCLEOTIDE SEQUENCE</scope>
    <source>
        <strain evidence="1">81SQS9</strain>
    </source>
</reference>
<evidence type="ECO:0000313" key="1">
    <source>
        <dbReference type="EMBL" id="KAI4467579.1"/>
    </source>
</evidence>
<dbReference type="Proteomes" id="UP001056778">
    <property type="component" value="Chromosome 2"/>
</dbReference>
<gene>
    <name evidence="1" type="ORF">MML48_2g00003110</name>
</gene>
<proteinExistence type="predicted"/>
<name>A0ACB9TLC4_HOLOL</name>